<keyword evidence="8" id="KW-1185">Reference proteome</keyword>
<dbReference type="RefSeq" id="WP_091395144.1">
    <property type="nucleotide sequence ID" value="NZ_CP192017.1"/>
</dbReference>
<evidence type="ECO:0000313" key="4">
    <source>
        <dbReference type="EMBL" id="RAO03971.1"/>
    </source>
</evidence>
<dbReference type="InterPro" id="IPR017969">
    <property type="entry name" value="Heavy-metal-associated_CS"/>
</dbReference>
<sequence>MVNTTYQVQGMTCGHCVSAVSAEVGAIAGVRDVQVDLAAGRVTVSSDQPLDTAVVRAAVDEAGYDLVDA</sequence>
<evidence type="ECO:0000313" key="9">
    <source>
        <dbReference type="Proteomes" id="UP000249419"/>
    </source>
</evidence>
<reference evidence="5 9" key="2">
    <citation type="submission" date="2018-03" db="EMBL/GenBank/DDBJ databases">
        <title>Defining the species Micromonospora saelicesensis and Micromonospora noduli under the framework of genomics.</title>
        <authorList>
            <person name="Riesco R."/>
            <person name="Trujillo M.E."/>
        </authorList>
    </citation>
    <scope>NUCLEOTIDE SEQUENCE [LARGE SCALE GENOMIC DNA]</scope>
    <source>
        <strain evidence="5 9">PSN13</strain>
    </source>
</reference>
<organism evidence="6 7">
    <name type="scientific">Micromonospora saelicesensis</name>
    <dbReference type="NCBI Taxonomy" id="285676"/>
    <lineage>
        <taxon>Bacteria</taxon>
        <taxon>Bacillati</taxon>
        <taxon>Actinomycetota</taxon>
        <taxon>Actinomycetes</taxon>
        <taxon>Micromonosporales</taxon>
        <taxon>Micromonosporaceae</taxon>
        <taxon>Micromonospora</taxon>
    </lineage>
</organism>
<feature type="domain" description="HMA" evidence="3">
    <location>
        <begin position="2"/>
        <end position="67"/>
    </location>
</feature>
<evidence type="ECO:0000313" key="7">
    <source>
        <dbReference type="Proteomes" id="UP000198864"/>
    </source>
</evidence>
<dbReference type="CDD" id="cd00371">
    <property type="entry name" value="HMA"/>
    <property type="match status" value="1"/>
</dbReference>
<reference evidence="4 8" key="3">
    <citation type="submission" date="2018-03" db="EMBL/GenBank/DDBJ databases">
        <title>Genomic framework for the identification of Micromonospora saelicesensis and Micromonospora noduli.</title>
        <authorList>
            <person name="Riesco R."/>
            <person name="Trujillo M.E."/>
        </authorList>
    </citation>
    <scope>NUCLEOTIDE SEQUENCE [LARGE SCALE GENOMIC DNA]</scope>
    <source>
        <strain evidence="4 8">GAR05</strain>
    </source>
</reference>
<proteinExistence type="predicted"/>
<dbReference type="Proteomes" id="UP000249334">
    <property type="component" value="Unassembled WGS sequence"/>
</dbReference>
<dbReference type="PROSITE" id="PS01047">
    <property type="entry name" value="HMA_1"/>
    <property type="match status" value="1"/>
</dbReference>
<keyword evidence="1" id="KW-0479">Metal-binding</keyword>
<dbReference type="SUPFAM" id="SSF55008">
    <property type="entry name" value="HMA, heavy metal-associated domain"/>
    <property type="match status" value="1"/>
</dbReference>
<dbReference type="NCBIfam" id="TIGR00003">
    <property type="entry name" value="copper ion binding protein"/>
    <property type="match status" value="1"/>
</dbReference>
<dbReference type="EMBL" id="FMCR01000001">
    <property type="protein sequence ID" value="SCE72657.1"/>
    <property type="molecule type" value="Genomic_DNA"/>
</dbReference>
<dbReference type="AlphaFoldDB" id="A0A1C4ULW0"/>
<evidence type="ECO:0000256" key="1">
    <source>
        <dbReference type="ARBA" id="ARBA00022723"/>
    </source>
</evidence>
<evidence type="ECO:0000256" key="2">
    <source>
        <dbReference type="ARBA" id="ARBA00023008"/>
    </source>
</evidence>
<dbReference type="STRING" id="285676.GA0070561_1172"/>
<dbReference type="Gene3D" id="3.30.70.100">
    <property type="match status" value="1"/>
</dbReference>
<dbReference type="InterPro" id="IPR006121">
    <property type="entry name" value="HMA_dom"/>
</dbReference>
<dbReference type="Pfam" id="PF00403">
    <property type="entry name" value="HMA"/>
    <property type="match status" value="1"/>
</dbReference>
<protein>
    <submittedName>
        <fullName evidence="4">Copper chaperone CopZ</fullName>
    </submittedName>
    <submittedName>
        <fullName evidence="6">Copper ion binding protein</fullName>
    </submittedName>
</protein>
<dbReference type="InterPro" id="IPR036163">
    <property type="entry name" value="HMA_dom_sf"/>
</dbReference>
<dbReference type="Proteomes" id="UP000249419">
    <property type="component" value="Unassembled WGS sequence"/>
</dbReference>
<dbReference type="EMBL" id="PYAG01000033">
    <property type="protein sequence ID" value="RAO29841.1"/>
    <property type="molecule type" value="Genomic_DNA"/>
</dbReference>
<accession>A0A1C4ULW0</accession>
<dbReference type="EMBL" id="PXXW01000008">
    <property type="protein sequence ID" value="RAO03971.1"/>
    <property type="molecule type" value="Genomic_DNA"/>
</dbReference>
<dbReference type="Proteomes" id="UP000198864">
    <property type="component" value="Unassembled WGS sequence"/>
</dbReference>
<name>A0A1C4ULW0_9ACTN</name>
<evidence type="ECO:0000313" key="5">
    <source>
        <dbReference type="EMBL" id="RAO29841.1"/>
    </source>
</evidence>
<dbReference type="GO" id="GO:0005507">
    <property type="term" value="F:copper ion binding"/>
    <property type="evidence" value="ECO:0007669"/>
    <property type="project" value="InterPro"/>
</dbReference>
<evidence type="ECO:0000313" key="8">
    <source>
        <dbReference type="Proteomes" id="UP000249334"/>
    </source>
</evidence>
<dbReference type="InterPro" id="IPR006122">
    <property type="entry name" value="HMA_Cu_ion-bd"/>
</dbReference>
<reference evidence="6 7" key="1">
    <citation type="submission" date="2016-06" db="EMBL/GenBank/DDBJ databases">
        <authorList>
            <person name="Kjaerup R.B."/>
            <person name="Dalgaard T.S."/>
            <person name="Juul-Madsen H.R."/>
        </authorList>
    </citation>
    <scope>NUCLEOTIDE SEQUENCE [LARGE SCALE GENOMIC DNA]</scope>
    <source>
        <strain evidence="6 7">DSM 44871</strain>
    </source>
</reference>
<evidence type="ECO:0000259" key="3">
    <source>
        <dbReference type="PROSITE" id="PS50846"/>
    </source>
</evidence>
<keyword evidence="2" id="KW-0186">Copper</keyword>
<gene>
    <name evidence="6" type="ORF">GA0070561_1172</name>
    <name evidence="4" type="ORF">GAR05_00953</name>
    <name evidence="5" type="ORF">PSN13_05040</name>
</gene>
<dbReference type="PROSITE" id="PS50846">
    <property type="entry name" value="HMA_2"/>
    <property type="match status" value="1"/>
</dbReference>
<evidence type="ECO:0000313" key="6">
    <source>
        <dbReference type="EMBL" id="SCE72657.1"/>
    </source>
</evidence>